<feature type="region of interest" description="Disordered" evidence="1">
    <location>
        <begin position="136"/>
        <end position="158"/>
    </location>
</feature>
<dbReference type="InterPro" id="IPR000182">
    <property type="entry name" value="GNAT_dom"/>
</dbReference>
<accession>A0A812U7D4</accession>
<dbReference type="GO" id="GO:0016747">
    <property type="term" value="F:acyltransferase activity, transferring groups other than amino-acyl groups"/>
    <property type="evidence" value="ECO:0007669"/>
    <property type="project" value="InterPro"/>
</dbReference>
<feature type="domain" description="N-acetyltransferase" evidence="2">
    <location>
        <begin position="1"/>
        <end position="115"/>
    </location>
</feature>
<evidence type="ECO:0000313" key="3">
    <source>
        <dbReference type="EMBL" id="CAE7559020.1"/>
    </source>
</evidence>
<comment type="caution">
    <text evidence="3">The sequence shown here is derived from an EMBL/GenBank/DDBJ whole genome shotgun (WGS) entry which is preliminary data.</text>
</comment>
<keyword evidence="4" id="KW-1185">Reference proteome</keyword>
<dbReference type="InterPro" id="IPR016181">
    <property type="entry name" value="Acyl_CoA_acyltransferase"/>
</dbReference>
<gene>
    <name evidence="3" type="ORF">SNAT2548_LOCUS31484</name>
</gene>
<protein>
    <recommendedName>
        <fullName evidence="2">N-acetyltransferase domain-containing protein</fullName>
    </recommendedName>
</protein>
<dbReference type="Proteomes" id="UP000604046">
    <property type="component" value="Unassembled WGS sequence"/>
</dbReference>
<proteinExistence type="predicted"/>
<dbReference type="SUPFAM" id="SSF55729">
    <property type="entry name" value="Acyl-CoA N-acyltransferases (Nat)"/>
    <property type="match status" value="1"/>
</dbReference>
<dbReference type="AlphaFoldDB" id="A0A812U7D4"/>
<sequence length="249" mass="26829">MRERLAADDVLLGLVTEAGEPVGGAVVSGNEIRYFGVTQAYRSAGAARFLNEAVEKLLLGLGFEDSWLGSYGAYEALRLRQVSQRQAARPLGLCEVENAVERRTRNAVGLRRLGPWLPKGSACDCLLHCDRQHAPPATRPAGRRGGAQGWRRSVGPQSDQAGGIVTAMLQCIQAAGRGSPAKHLTFWASMGYRGVFNDTCPWSVMKRNLLAHPTTPTLANFQSLELPGNDAAGAAIFCNGTEETWGHWA</sequence>
<organism evidence="3 4">
    <name type="scientific">Symbiodinium natans</name>
    <dbReference type="NCBI Taxonomy" id="878477"/>
    <lineage>
        <taxon>Eukaryota</taxon>
        <taxon>Sar</taxon>
        <taxon>Alveolata</taxon>
        <taxon>Dinophyceae</taxon>
        <taxon>Suessiales</taxon>
        <taxon>Symbiodiniaceae</taxon>
        <taxon>Symbiodinium</taxon>
    </lineage>
</organism>
<evidence type="ECO:0000259" key="2">
    <source>
        <dbReference type="PROSITE" id="PS51186"/>
    </source>
</evidence>
<reference evidence="3" key="1">
    <citation type="submission" date="2021-02" db="EMBL/GenBank/DDBJ databases">
        <authorList>
            <person name="Dougan E. K."/>
            <person name="Rhodes N."/>
            <person name="Thang M."/>
            <person name="Chan C."/>
        </authorList>
    </citation>
    <scope>NUCLEOTIDE SEQUENCE</scope>
</reference>
<dbReference type="EMBL" id="CAJNDS010002661">
    <property type="protein sequence ID" value="CAE7559020.1"/>
    <property type="molecule type" value="Genomic_DNA"/>
</dbReference>
<dbReference type="PROSITE" id="PS51186">
    <property type="entry name" value="GNAT"/>
    <property type="match status" value="1"/>
</dbReference>
<evidence type="ECO:0000313" key="4">
    <source>
        <dbReference type="Proteomes" id="UP000604046"/>
    </source>
</evidence>
<evidence type="ECO:0000256" key="1">
    <source>
        <dbReference type="SAM" id="MobiDB-lite"/>
    </source>
</evidence>
<name>A0A812U7D4_9DINO</name>